<reference evidence="1 2" key="1">
    <citation type="submission" date="2016-09" db="EMBL/GenBank/DDBJ databases">
        <title>Complete genome sequence of microbes from the polar regions.</title>
        <authorList>
            <person name="Liao L."/>
            <person name="Chen B."/>
        </authorList>
    </citation>
    <scope>NUCLEOTIDE SEQUENCE [LARGE SCALE GENOMIC DNA]</scope>
    <source>
        <strain evidence="1 2">ZS314</strain>
    </source>
</reference>
<dbReference type="RefSeq" id="WP_161886735.1">
    <property type="nucleotide sequence ID" value="NZ_CP017146.1"/>
</dbReference>
<dbReference type="Proteomes" id="UP000464507">
    <property type="component" value="Chromosome"/>
</dbReference>
<evidence type="ECO:0000313" key="1">
    <source>
        <dbReference type="EMBL" id="QHO70351.1"/>
    </source>
</evidence>
<sequence length="182" mass="19542">MTYEIAVDHMRSLEPWQRFNLDRTIGHTCSPDAFFEATTTLKSLSEIFEGTIELIATAARYGTTDEGTLPDAVDEIVMRCKLVFRGAGFCNCAALGAATYESHNKLHAALVDSLLEAARSRALGIEEEAISPLPRDCGADPSVVAIMICSTALRTVAEHTNVPLELTAAALAMAIEDSGPLK</sequence>
<accession>A0A7L5AMJ8</accession>
<name>A0A7L5AMJ8_9MICO</name>
<evidence type="ECO:0000313" key="2">
    <source>
        <dbReference type="Proteomes" id="UP000464507"/>
    </source>
</evidence>
<protein>
    <submittedName>
        <fullName evidence="1">Uncharacterized protein</fullName>
    </submittedName>
</protein>
<dbReference type="KEGG" id="mant:BHD05_12530"/>
<dbReference type="AlphaFoldDB" id="A0A7L5AMJ8"/>
<proteinExistence type="predicted"/>
<dbReference type="EMBL" id="CP017146">
    <property type="protein sequence ID" value="QHO70351.1"/>
    <property type="molecule type" value="Genomic_DNA"/>
</dbReference>
<keyword evidence="2" id="KW-1185">Reference proteome</keyword>
<organism evidence="1 2">
    <name type="scientific">Marisediminicola antarctica</name>
    <dbReference type="NCBI Taxonomy" id="674079"/>
    <lineage>
        <taxon>Bacteria</taxon>
        <taxon>Bacillati</taxon>
        <taxon>Actinomycetota</taxon>
        <taxon>Actinomycetes</taxon>
        <taxon>Micrococcales</taxon>
        <taxon>Microbacteriaceae</taxon>
        <taxon>Marisediminicola</taxon>
    </lineage>
</organism>
<gene>
    <name evidence="1" type="ORF">BHD05_12530</name>
</gene>